<accession>A0ABT8B066</accession>
<evidence type="ECO:0000313" key="2">
    <source>
        <dbReference type="EMBL" id="MDN3575619.1"/>
    </source>
</evidence>
<dbReference type="InterPro" id="IPR018640">
    <property type="entry name" value="DUF2063"/>
</dbReference>
<keyword evidence="3" id="KW-1185">Reference proteome</keyword>
<keyword evidence="2" id="KW-0238">DNA-binding</keyword>
<proteinExistence type="predicted"/>
<dbReference type="InterPro" id="IPR044922">
    <property type="entry name" value="DUF2063_N_sf"/>
</dbReference>
<feature type="domain" description="Putative DNA-binding" evidence="1">
    <location>
        <begin position="21"/>
        <end position="112"/>
    </location>
</feature>
<dbReference type="Proteomes" id="UP001180081">
    <property type="component" value="Unassembled WGS sequence"/>
</dbReference>
<evidence type="ECO:0000313" key="3">
    <source>
        <dbReference type="Proteomes" id="UP001180081"/>
    </source>
</evidence>
<reference evidence="2" key="1">
    <citation type="journal article" date="2014" name="Int. J. Syst. Evol. Microbiol.">
        <title>Complete genome of a new Firmicutes species belonging to the dominant human colonic microbiota ('Ruminococcus bicirculans') reveals two chromosomes and a selective capacity to utilize plant glucans.</title>
        <authorList>
            <consortium name="NISC Comparative Sequencing Program"/>
            <person name="Wegmann U."/>
            <person name="Louis P."/>
            <person name="Goesmann A."/>
            <person name="Henrissat B."/>
            <person name="Duncan S.H."/>
            <person name="Flint H.J."/>
        </authorList>
    </citation>
    <scope>NUCLEOTIDE SEQUENCE</scope>
    <source>
        <strain evidence="2">CECT 7703</strain>
    </source>
</reference>
<dbReference type="GO" id="GO:0003677">
    <property type="term" value="F:DNA binding"/>
    <property type="evidence" value="ECO:0007669"/>
    <property type="project" value="UniProtKB-KW"/>
</dbReference>
<protein>
    <submittedName>
        <fullName evidence="2">DNA-binding domain-containing protein</fullName>
    </submittedName>
</protein>
<name>A0ABT8B066_9NEIS</name>
<gene>
    <name evidence="2" type="ORF">QWZ03_02385</name>
</gene>
<evidence type="ECO:0000259" key="1">
    <source>
        <dbReference type="Pfam" id="PF09836"/>
    </source>
</evidence>
<dbReference type="Pfam" id="PF09836">
    <property type="entry name" value="DUF2063"/>
    <property type="match status" value="1"/>
</dbReference>
<reference evidence="2" key="2">
    <citation type="submission" date="2023-06" db="EMBL/GenBank/DDBJ databases">
        <authorList>
            <person name="Lucena T."/>
            <person name="Sun Q."/>
        </authorList>
    </citation>
    <scope>NUCLEOTIDE SEQUENCE</scope>
    <source>
        <strain evidence="2">CECT 7703</strain>
    </source>
</reference>
<organism evidence="2 3">
    <name type="scientific">Chitinimonas viridis</name>
    <dbReference type="NCBI Taxonomy" id="664880"/>
    <lineage>
        <taxon>Bacteria</taxon>
        <taxon>Pseudomonadati</taxon>
        <taxon>Pseudomonadota</taxon>
        <taxon>Betaproteobacteria</taxon>
        <taxon>Neisseriales</taxon>
        <taxon>Chitinibacteraceae</taxon>
        <taxon>Chitinimonas</taxon>
    </lineage>
</organism>
<dbReference type="EMBL" id="JAUFPU010000002">
    <property type="protein sequence ID" value="MDN3575619.1"/>
    <property type="molecule type" value="Genomic_DNA"/>
</dbReference>
<sequence>MVPALHAWQAQATHHADLLQSQQQVAAQVLDDAVQGIPDCIVPDGILAGETGMAIYHHAYRARLLEVLADSYGKTEAYLGSELFQQLAARYIAAQPPRQRNLGRYGAGLADVLAQAYPDNSELADLARLEWALRTVFDAADQASWDRQSMAGDDAEACLGQPAIVHPTVSLLPVRSNALAIWQAIDADEDVPEAERWPQPRQILVWRKGLQPHFRSIAEAEAAFLVALQQQGCSIAELADAWGGTPALPDPACLAAWLASWWDDALLSRTVPSDQAGVSATPTASLVGLA</sequence>
<comment type="caution">
    <text evidence="2">The sequence shown here is derived from an EMBL/GenBank/DDBJ whole genome shotgun (WGS) entry which is preliminary data.</text>
</comment>
<dbReference type="Gene3D" id="1.10.150.690">
    <property type="entry name" value="DUF2063"/>
    <property type="match status" value="1"/>
</dbReference>